<dbReference type="EMBL" id="VFQE01000001">
    <property type="protein sequence ID" value="TQN44309.1"/>
    <property type="molecule type" value="Genomic_DNA"/>
</dbReference>
<protein>
    <submittedName>
        <fullName evidence="1">Uncharacterized protein</fullName>
    </submittedName>
</protein>
<comment type="caution">
    <text evidence="1">The sequence shown here is derived from an EMBL/GenBank/DDBJ whole genome shotgun (WGS) entry which is preliminary data.</text>
</comment>
<proteinExistence type="predicted"/>
<dbReference type="Proteomes" id="UP000319865">
    <property type="component" value="Unassembled WGS sequence"/>
</dbReference>
<organism evidence="1 2">
    <name type="scientific">Blastococcus colisei</name>
    <dbReference type="NCBI Taxonomy" id="1564162"/>
    <lineage>
        <taxon>Bacteria</taxon>
        <taxon>Bacillati</taxon>
        <taxon>Actinomycetota</taxon>
        <taxon>Actinomycetes</taxon>
        <taxon>Geodermatophilales</taxon>
        <taxon>Geodermatophilaceae</taxon>
        <taxon>Blastococcus</taxon>
    </lineage>
</organism>
<evidence type="ECO:0000313" key="1">
    <source>
        <dbReference type="EMBL" id="TQN44309.1"/>
    </source>
</evidence>
<keyword evidence="2" id="KW-1185">Reference proteome</keyword>
<name>A0A543PJR9_9ACTN</name>
<sequence>MEQDTARAMEELRLKTQLGWAYEDPDDATNSREVDVMGYRRFFHSDEHRLTVSARVLAECKQSGTPYVLIGREHEEWLRKRHPAQHTLRYNNLIAQNSLPGTGESIRYAPAWSKLGLDKTPGSPSLEVFRASQLVRLDRGKNWTANNSGIFNSLVFPLAKALRAAQKQYASADWPTPARRNDSWNNVALHFPVVVTSAPLYRVDATHPESSIAEVPWGKVIRQLETKTIKGRFEIDVVNYQHLPGYLEDQVIQFSANVAQTAEEDPGRFVKGTIPTVAD</sequence>
<gene>
    <name evidence="1" type="ORF">FHU33_3807</name>
</gene>
<accession>A0A543PJR9</accession>
<evidence type="ECO:0000313" key="2">
    <source>
        <dbReference type="Proteomes" id="UP000319865"/>
    </source>
</evidence>
<reference evidence="1 2" key="1">
    <citation type="submission" date="2019-06" db="EMBL/GenBank/DDBJ databases">
        <title>Sequencing the genomes of 1000 actinobacteria strains.</title>
        <authorList>
            <person name="Klenk H.-P."/>
        </authorList>
    </citation>
    <scope>NUCLEOTIDE SEQUENCE [LARGE SCALE GENOMIC DNA]</scope>
    <source>
        <strain evidence="1 2">DSM 46837</strain>
    </source>
</reference>
<dbReference type="AlphaFoldDB" id="A0A543PJR9"/>